<gene>
    <name evidence="2" type="ORF">GCM10010302_41300</name>
</gene>
<feature type="compositionally biased region" description="Basic and acidic residues" evidence="1">
    <location>
        <begin position="12"/>
        <end position="30"/>
    </location>
</feature>
<feature type="region of interest" description="Disordered" evidence="1">
    <location>
        <begin position="1"/>
        <end position="41"/>
    </location>
</feature>
<evidence type="ECO:0000313" key="2">
    <source>
        <dbReference type="EMBL" id="GAA0298371.1"/>
    </source>
</evidence>
<evidence type="ECO:0000313" key="3">
    <source>
        <dbReference type="Proteomes" id="UP001501867"/>
    </source>
</evidence>
<protein>
    <submittedName>
        <fullName evidence="2">Uncharacterized protein</fullName>
    </submittedName>
</protein>
<reference evidence="2 3" key="1">
    <citation type="journal article" date="2019" name="Int. J. Syst. Evol. Microbiol.">
        <title>The Global Catalogue of Microorganisms (GCM) 10K type strain sequencing project: providing services to taxonomists for standard genome sequencing and annotation.</title>
        <authorList>
            <consortium name="The Broad Institute Genomics Platform"/>
            <consortium name="The Broad Institute Genome Sequencing Center for Infectious Disease"/>
            <person name="Wu L."/>
            <person name="Ma J."/>
        </authorList>
    </citation>
    <scope>NUCLEOTIDE SEQUENCE [LARGE SCALE GENOMIC DNA]</scope>
    <source>
        <strain evidence="2 3">JCM 4505</strain>
    </source>
</reference>
<dbReference type="EMBL" id="BAAABV010000018">
    <property type="protein sequence ID" value="GAA0298371.1"/>
    <property type="molecule type" value="Genomic_DNA"/>
</dbReference>
<organism evidence="2 3">
    <name type="scientific">Streptomyces polychromogenes</name>
    <dbReference type="NCBI Taxonomy" id="67342"/>
    <lineage>
        <taxon>Bacteria</taxon>
        <taxon>Bacillati</taxon>
        <taxon>Actinomycetota</taxon>
        <taxon>Actinomycetes</taxon>
        <taxon>Kitasatosporales</taxon>
        <taxon>Streptomycetaceae</taxon>
        <taxon>Streptomyces</taxon>
    </lineage>
</organism>
<proteinExistence type="predicted"/>
<sequence length="71" mass="7931">MNAVRIAGHRGPAREPAREPVRDPVRERAYRSRPHPAPPLTTLLRRRAAWGLALTRGRTARPDPGRPARPA</sequence>
<evidence type="ECO:0000256" key="1">
    <source>
        <dbReference type="SAM" id="MobiDB-lite"/>
    </source>
</evidence>
<name>A0ABN0VH36_9ACTN</name>
<comment type="caution">
    <text evidence="2">The sequence shown here is derived from an EMBL/GenBank/DDBJ whole genome shotgun (WGS) entry which is preliminary data.</text>
</comment>
<keyword evidence="3" id="KW-1185">Reference proteome</keyword>
<dbReference type="RefSeq" id="WP_344161455.1">
    <property type="nucleotide sequence ID" value="NZ_BAAABV010000018.1"/>
</dbReference>
<accession>A0ABN0VH36</accession>
<dbReference type="Proteomes" id="UP001501867">
    <property type="component" value="Unassembled WGS sequence"/>
</dbReference>